<proteinExistence type="predicted"/>
<evidence type="ECO:0000256" key="1">
    <source>
        <dbReference type="ARBA" id="ARBA00022801"/>
    </source>
</evidence>
<reference evidence="3" key="1">
    <citation type="submission" date="2021-05" db="EMBL/GenBank/DDBJ databases">
        <title>The genome of the haptophyte Pavlova lutheri (Diacronema luteri, Pavlovales) - a model for lipid biosynthesis in eukaryotic algae.</title>
        <authorList>
            <person name="Hulatt C.J."/>
            <person name="Posewitz M.C."/>
        </authorList>
    </citation>
    <scope>NUCLEOTIDE SEQUENCE</scope>
    <source>
        <strain evidence="3">NIVA-4/92</strain>
    </source>
</reference>
<evidence type="ECO:0000259" key="2">
    <source>
        <dbReference type="Pfam" id="PF01979"/>
    </source>
</evidence>
<dbReference type="InterPro" id="IPR032466">
    <property type="entry name" value="Metal_Hydrolase"/>
</dbReference>
<dbReference type="SUPFAM" id="SSF51338">
    <property type="entry name" value="Composite domain of metallo-dependent hydrolases"/>
    <property type="match status" value="1"/>
</dbReference>
<evidence type="ECO:0000313" key="3">
    <source>
        <dbReference type="EMBL" id="KAG8459120.1"/>
    </source>
</evidence>
<dbReference type="Gene3D" id="2.30.40.10">
    <property type="entry name" value="Urease, subunit C, domain 1"/>
    <property type="match status" value="1"/>
</dbReference>
<dbReference type="Gene3D" id="3.20.20.140">
    <property type="entry name" value="Metal-dependent hydrolases"/>
    <property type="match status" value="1"/>
</dbReference>
<dbReference type="EMBL" id="JAGTXO010000044">
    <property type="protein sequence ID" value="KAG8459120.1"/>
    <property type="molecule type" value="Genomic_DNA"/>
</dbReference>
<dbReference type="Pfam" id="PF01979">
    <property type="entry name" value="Amidohydro_1"/>
    <property type="match status" value="1"/>
</dbReference>
<dbReference type="OrthoDB" id="194468at2759"/>
<dbReference type="Proteomes" id="UP000751190">
    <property type="component" value="Unassembled WGS sequence"/>
</dbReference>
<keyword evidence="1" id="KW-0378">Hydrolase</keyword>
<dbReference type="InterPro" id="IPR050287">
    <property type="entry name" value="MTA/SAH_deaminase"/>
</dbReference>
<comment type="caution">
    <text evidence="3">The sequence shown here is derived from an EMBL/GenBank/DDBJ whole genome shotgun (WGS) entry which is preliminary data.</text>
</comment>
<name>A0A8J5X9P9_DIALT</name>
<feature type="domain" description="Amidohydrolase-related" evidence="2">
    <location>
        <begin position="81"/>
        <end position="469"/>
    </location>
</feature>
<accession>A0A8J5X9P9</accession>
<gene>
    <name evidence="3" type="ORF">KFE25_002527</name>
</gene>
<dbReference type="SUPFAM" id="SSF51556">
    <property type="entry name" value="Metallo-dependent hydrolases"/>
    <property type="match status" value="1"/>
</dbReference>
<dbReference type="InterPro" id="IPR011059">
    <property type="entry name" value="Metal-dep_hydrolase_composite"/>
</dbReference>
<dbReference type="PANTHER" id="PTHR43794:SF11">
    <property type="entry name" value="AMIDOHYDROLASE-RELATED DOMAIN-CONTAINING PROTEIN"/>
    <property type="match status" value="1"/>
</dbReference>
<dbReference type="InterPro" id="IPR006680">
    <property type="entry name" value="Amidohydro-rel"/>
</dbReference>
<evidence type="ECO:0000313" key="4">
    <source>
        <dbReference type="Proteomes" id="UP000751190"/>
    </source>
</evidence>
<protein>
    <recommendedName>
        <fullName evidence="2">Amidohydrolase-related domain-containing protein</fullName>
    </recommendedName>
</protein>
<dbReference type="PANTHER" id="PTHR43794">
    <property type="entry name" value="AMINOHYDROLASE SSNA-RELATED"/>
    <property type="match status" value="1"/>
</dbReference>
<dbReference type="OMA" id="ADHHLTW"/>
<sequence>MDQHDRADPRDDLSPLSLVSNARPEAVPTLLRNVLVPASEGDAYARRDVLIAGGVIAAISDANTLTPPDAPGRVLDGSQRMLLPGFFNAHTHSIEHWVRGLIKPLPLELWVLGLIQHEPRGACGWHGADSYTQTPALAVGISAMLCGVEALLSGCTAVLDHLFIRDAGDMAAAVAAYRAVGVRAFISPMLNDDDLSQMYWNYIPICSSAGETNVRAHAAGCRCGGMRTDGMLRETPGSNDPARTAAQLRLWEECVERFHRPDEGIHVVIGPVTAFSCSPEMLRGATAIRKKYGLAGHTHLLETRAQAMMARQSLPSGSAVRHLHEAGFLELPGTTCAHSCWLTDDEAKLMAATGASVIHCPMSNLRLGSGVMPLATYQAHGVNVAIGCDGSASSDGQDMLEVLKLTTVLHAVSTPEYRSWSTARQTALTLCARNGYRSVNCGGERGGGELAVGRLADVTLWDLTALSLLPRTDPLALLILGSRTQAPGAGSALAAAWVGGTQTVADGSPTGVDLTKLRELLLALQPEYRSPELTEPSATPASAAAEVEYRAAMCLDGAIGSGAVEPRLSQYEKGRTLYDPTLPSV</sequence>
<organism evidence="3 4">
    <name type="scientific">Diacronema lutheri</name>
    <name type="common">Unicellular marine alga</name>
    <name type="synonym">Monochrysis lutheri</name>
    <dbReference type="NCBI Taxonomy" id="2081491"/>
    <lineage>
        <taxon>Eukaryota</taxon>
        <taxon>Haptista</taxon>
        <taxon>Haptophyta</taxon>
        <taxon>Pavlovophyceae</taxon>
        <taxon>Pavlovales</taxon>
        <taxon>Pavlovaceae</taxon>
        <taxon>Diacronema</taxon>
    </lineage>
</organism>
<keyword evidence="4" id="KW-1185">Reference proteome</keyword>
<dbReference type="AlphaFoldDB" id="A0A8J5X9P9"/>
<dbReference type="GO" id="GO:0016810">
    <property type="term" value="F:hydrolase activity, acting on carbon-nitrogen (but not peptide) bonds"/>
    <property type="evidence" value="ECO:0007669"/>
    <property type="project" value="InterPro"/>
</dbReference>